<gene>
    <name evidence="3" type="ORF">CC85DRAFT_329775</name>
</gene>
<dbReference type="Proteomes" id="UP000053611">
    <property type="component" value="Unassembled WGS sequence"/>
</dbReference>
<feature type="region of interest" description="Disordered" evidence="1">
    <location>
        <begin position="240"/>
        <end position="276"/>
    </location>
</feature>
<protein>
    <recommendedName>
        <fullName evidence="2">Senescence domain-containing protein</fullName>
    </recommendedName>
</protein>
<dbReference type="OrthoDB" id="20821at2759"/>
<feature type="compositionally biased region" description="Polar residues" evidence="1">
    <location>
        <begin position="618"/>
        <end position="632"/>
    </location>
</feature>
<proteinExistence type="predicted"/>
<feature type="compositionally biased region" description="Low complexity" evidence="1">
    <location>
        <begin position="638"/>
        <end position="655"/>
    </location>
</feature>
<organism evidence="3 4">
    <name type="scientific">Cutaneotrichosporon oleaginosum</name>
    <dbReference type="NCBI Taxonomy" id="879819"/>
    <lineage>
        <taxon>Eukaryota</taxon>
        <taxon>Fungi</taxon>
        <taxon>Dikarya</taxon>
        <taxon>Basidiomycota</taxon>
        <taxon>Agaricomycotina</taxon>
        <taxon>Tremellomycetes</taxon>
        <taxon>Trichosporonales</taxon>
        <taxon>Trichosporonaceae</taxon>
        <taxon>Cutaneotrichosporon</taxon>
    </lineage>
</organism>
<name>A0A0J1AZ50_9TREE</name>
<evidence type="ECO:0000313" key="4">
    <source>
        <dbReference type="Proteomes" id="UP000053611"/>
    </source>
</evidence>
<dbReference type="GO" id="GO:0051301">
    <property type="term" value="P:cell division"/>
    <property type="evidence" value="ECO:0007669"/>
    <property type="project" value="TreeGrafter"/>
</dbReference>
<keyword evidence="4" id="KW-1185">Reference proteome</keyword>
<feature type="domain" description="Senescence" evidence="2">
    <location>
        <begin position="659"/>
        <end position="743"/>
    </location>
</feature>
<dbReference type="AlphaFoldDB" id="A0A0J1AZ50"/>
<evidence type="ECO:0000313" key="3">
    <source>
        <dbReference type="EMBL" id="KLT40609.1"/>
    </source>
</evidence>
<reference evidence="3 4" key="1">
    <citation type="submission" date="2015-03" db="EMBL/GenBank/DDBJ databases">
        <title>Genomics and transcriptomics of the oil-accumulating basidiomycete yeast T. oleaginosus allow insights into substrate utilization and the diverse evolutionary trajectories of mating systems in fungi.</title>
        <authorList>
            <consortium name="DOE Joint Genome Institute"/>
            <person name="Kourist R."/>
            <person name="Kracht O."/>
            <person name="Bracharz F."/>
            <person name="Lipzen A."/>
            <person name="Nolan M."/>
            <person name="Ohm R."/>
            <person name="Grigoriev I."/>
            <person name="Sun S."/>
            <person name="Heitman J."/>
            <person name="Bruck T."/>
            <person name="Nowrousian M."/>
        </authorList>
    </citation>
    <scope>NUCLEOTIDE SEQUENCE [LARGE SCALE GENOMIC DNA]</scope>
    <source>
        <strain evidence="3 4">IBC0246</strain>
    </source>
</reference>
<dbReference type="PANTHER" id="PTHR21068:SF43">
    <property type="entry name" value="SPARTIN"/>
    <property type="match status" value="1"/>
</dbReference>
<dbReference type="GO" id="GO:0005886">
    <property type="term" value="C:plasma membrane"/>
    <property type="evidence" value="ECO:0007669"/>
    <property type="project" value="TreeGrafter"/>
</dbReference>
<feature type="compositionally biased region" description="Pro residues" evidence="1">
    <location>
        <begin position="24"/>
        <end position="38"/>
    </location>
</feature>
<dbReference type="PANTHER" id="PTHR21068">
    <property type="entry name" value="SPARTIN"/>
    <property type="match status" value="1"/>
</dbReference>
<dbReference type="STRING" id="879819.A0A0J1AZ50"/>
<dbReference type="RefSeq" id="XP_018277100.1">
    <property type="nucleotide sequence ID" value="XM_018426860.1"/>
</dbReference>
<feature type="compositionally biased region" description="Gly residues" evidence="1">
    <location>
        <begin position="524"/>
        <end position="533"/>
    </location>
</feature>
<dbReference type="Pfam" id="PF06911">
    <property type="entry name" value="Senescence"/>
    <property type="match status" value="2"/>
</dbReference>
<dbReference type="GeneID" id="28987463"/>
<feature type="region of interest" description="Disordered" evidence="1">
    <location>
        <begin position="19"/>
        <end position="47"/>
    </location>
</feature>
<evidence type="ECO:0000259" key="2">
    <source>
        <dbReference type="Pfam" id="PF06911"/>
    </source>
</evidence>
<sequence length="788" mass="81269">MGFQRHWQDNSYIAQQNKHLVYPSPTPPPPPPPLPPRHPFLHTPPSYSPTYEQEYSLPLDYSRFKAPYPDHIRSMANTDAEGYLLLTIPEATIGQIFDGEKMDLGRGELAVECVSVPIPPEIGHQTANPFEVSPNDPAPTHDMWLVLRIGDNFEHTLVPGNAMEARSPPGGDGGPTYILRNPDVPGAELVLSLEAPRSLNELEDLGTLESLFRQYGVLPSGSGLDGVQAPSLGHRVSFGDSKSGFGAPAGQPPTYASTEGAGPGSGAYHDEKSRPGVGAAAAGAAGFAGAAGASTMAGSSSSAQTHQNIPLVHGGSAEDLRGKLVLVDETTGAVIGEMDHAPKMSDAEAADVANQEPTRPVMIDFGPIVAHTREVRVTRIPPDEIDGWMLKGADFISRGVLGASSAASGAMMRSAERYRAKAVPRPEPVRMGAVTSSLKSVHGATTAGARVTGKTVGMINNQVERLVSKKQKGGQVYAAPQPGAAGPAGFVPQKSTFQQIKEAAVPAATSAYGWAKTQAQQRGYLGGAPGGTGTHAPGTTTPGGGAYGADHGAPYGTAGGQAPPLPPRIGTEKASAAAGPGQGGSPLTPNQPSPGGYNEKSSYSASTYGAAPGVPLGTTGNTHLGPGYTSSYPDEKSGYAPPLSPAGSAPGSGYATPTGKKKKRPLLNRTILAADVILSSFEAAANELVTSGTHAASTAVGARYGNDAGAAVAYTGASVRNAVLVYVDVRGVGRRSILKATAKGWVKARMKNGEEVRLQPVAPNQAQPTYKNEEGHVVVGVPVAPEKK</sequence>
<dbReference type="InterPro" id="IPR009686">
    <property type="entry name" value="Senescence/spartin_C"/>
</dbReference>
<evidence type="ECO:0000256" key="1">
    <source>
        <dbReference type="SAM" id="MobiDB-lite"/>
    </source>
</evidence>
<dbReference type="InterPro" id="IPR045036">
    <property type="entry name" value="Spartin-like"/>
</dbReference>
<feature type="domain" description="Senescence" evidence="2">
    <location>
        <begin position="388"/>
        <end position="471"/>
    </location>
</feature>
<feature type="region of interest" description="Disordered" evidence="1">
    <location>
        <begin position="523"/>
        <end position="662"/>
    </location>
</feature>
<dbReference type="EMBL" id="KQ087232">
    <property type="protein sequence ID" value="KLT40609.1"/>
    <property type="molecule type" value="Genomic_DNA"/>
</dbReference>
<accession>A0A0J1AZ50</accession>